<protein>
    <submittedName>
        <fullName evidence="2">Uncharacterized protein</fullName>
    </submittedName>
</protein>
<comment type="caution">
    <text evidence="2">The sequence shown here is derived from an EMBL/GenBank/DDBJ whole genome shotgun (WGS) entry which is preliminary data.</text>
</comment>
<evidence type="ECO:0000313" key="1">
    <source>
        <dbReference type="EMBL" id="PWA56525.1"/>
    </source>
</evidence>
<sequence>MLPQGVERQCFTGHVYPGDDVDPPVSATCLRRHLNADFGTLNEAPSDTNTENVAGLRVSGSDTCKVQPAAQTIKVVPVTRSFNRRTASVRRSRV</sequence>
<reference evidence="2 3" key="1">
    <citation type="journal article" date="2018" name="Mol. Plant">
        <title>The genome of Artemisia annua provides insight into the evolution of Asteraceae family and artemisinin biosynthesis.</title>
        <authorList>
            <person name="Shen Q."/>
            <person name="Zhang L."/>
            <person name="Liao Z."/>
            <person name="Wang S."/>
            <person name="Yan T."/>
            <person name="Shi P."/>
            <person name="Liu M."/>
            <person name="Fu X."/>
            <person name="Pan Q."/>
            <person name="Wang Y."/>
            <person name="Lv Z."/>
            <person name="Lu X."/>
            <person name="Zhang F."/>
            <person name="Jiang W."/>
            <person name="Ma Y."/>
            <person name="Chen M."/>
            <person name="Hao X."/>
            <person name="Li L."/>
            <person name="Tang Y."/>
            <person name="Lv G."/>
            <person name="Zhou Y."/>
            <person name="Sun X."/>
            <person name="Brodelius P.E."/>
            <person name="Rose J.K.C."/>
            <person name="Tang K."/>
        </authorList>
    </citation>
    <scope>NUCLEOTIDE SEQUENCE [LARGE SCALE GENOMIC DNA]</scope>
    <source>
        <strain evidence="3">cv. Huhao1</strain>
        <tissue evidence="2">Leaf</tissue>
    </source>
</reference>
<dbReference type="EMBL" id="PKPP01000435">
    <property type="protein sequence ID" value="PWA92805.1"/>
    <property type="molecule type" value="Genomic_DNA"/>
</dbReference>
<accession>A0A2U1Q4A2</accession>
<evidence type="ECO:0000313" key="3">
    <source>
        <dbReference type="Proteomes" id="UP000245207"/>
    </source>
</evidence>
<dbReference type="EMBL" id="PKPP01006431">
    <property type="protein sequence ID" value="PWA56525.1"/>
    <property type="molecule type" value="Genomic_DNA"/>
</dbReference>
<keyword evidence="3" id="KW-1185">Reference proteome</keyword>
<dbReference type="Proteomes" id="UP000245207">
    <property type="component" value="Unassembled WGS sequence"/>
</dbReference>
<organism evidence="2 3">
    <name type="scientific">Artemisia annua</name>
    <name type="common">Sweet wormwood</name>
    <dbReference type="NCBI Taxonomy" id="35608"/>
    <lineage>
        <taxon>Eukaryota</taxon>
        <taxon>Viridiplantae</taxon>
        <taxon>Streptophyta</taxon>
        <taxon>Embryophyta</taxon>
        <taxon>Tracheophyta</taxon>
        <taxon>Spermatophyta</taxon>
        <taxon>Magnoliopsida</taxon>
        <taxon>eudicotyledons</taxon>
        <taxon>Gunneridae</taxon>
        <taxon>Pentapetalae</taxon>
        <taxon>asterids</taxon>
        <taxon>campanulids</taxon>
        <taxon>Asterales</taxon>
        <taxon>Asteraceae</taxon>
        <taxon>Asteroideae</taxon>
        <taxon>Anthemideae</taxon>
        <taxon>Artemisiinae</taxon>
        <taxon>Artemisia</taxon>
    </lineage>
</organism>
<proteinExistence type="predicted"/>
<name>A0A2U1Q4A2_ARTAN</name>
<evidence type="ECO:0000313" key="2">
    <source>
        <dbReference type="EMBL" id="PWA92805.1"/>
    </source>
</evidence>
<gene>
    <name evidence="2" type="ORF">CTI12_AA070260</name>
    <name evidence="1" type="ORF">CTI12_AA391840</name>
</gene>
<dbReference type="AlphaFoldDB" id="A0A2U1Q4A2"/>